<feature type="compositionally biased region" description="Low complexity" evidence="1">
    <location>
        <begin position="165"/>
        <end position="177"/>
    </location>
</feature>
<evidence type="ECO:0000313" key="2">
    <source>
        <dbReference type="EMBL" id="KAF2103242.1"/>
    </source>
</evidence>
<keyword evidence="3" id="KW-1185">Reference proteome</keyword>
<dbReference type="Proteomes" id="UP000799772">
    <property type="component" value="Unassembled WGS sequence"/>
</dbReference>
<evidence type="ECO:0000256" key="1">
    <source>
        <dbReference type="SAM" id="MobiDB-lite"/>
    </source>
</evidence>
<comment type="caution">
    <text evidence="2">The sequence shown here is derived from an EMBL/GenBank/DDBJ whole genome shotgun (WGS) entry which is preliminary data.</text>
</comment>
<name>A0A9P4MD94_9PEZI</name>
<evidence type="ECO:0000313" key="3">
    <source>
        <dbReference type="Proteomes" id="UP000799772"/>
    </source>
</evidence>
<reference evidence="2" key="1">
    <citation type="journal article" date="2020" name="Stud. Mycol.">
        <title>101 Dothideomycetes genomes: a test case for predicting lifestyles and emergence of pathogens.</title>
        <authorList>
            <person name="Haridas S."/>
            <person name="Albert R."/>
            <person name="Binder M."/>
            <person name="Bloem J."/>
            <person name="Labutti K."/>
            <person name="Salamov A."/>
            <person name="Andreopoulos B."/>
            <person name="Baker S."/>
            <person name="Barry K."/>
            <person name="Bills G."/>
            <person name="Bluhm B."/>
            <person name="Cannon C."/>
            <person name="Castanera R."/>
            <person name="Culley D."/>
            <person name="Daum C."/>
            <person name="Ezra D."/>
            <person name="Gonzalez J."/>
            <person name="Henrissat B."/>
            <person name="Kuo A."/>
            <person name="Liang C."/>
            <person name="Lipzen A."/>
            <person name="Lutzoni F."/>
            <person name="Magnuson J."/>
            <person name="Mondo S."/>
            <person name="Nolan M."/>
            <person name="Ohm R."/>
            <person name="Pangilinan J."/>
            <person name="Park H.-J."/>
            <person name="Ramirez L."/>
            <person name="Alfaro M."/>
            <person name="Sun H."/>
            <person name="Tritt A."/>
            <person name="Yoshinaga Y."/>
            <person name="Zwiers L.-H."/>
            <person name="Turgeon B."/>
            <person name="Goodwin S."/>
            <person name="Spatafora J."/>
            <person name="Crous P."/>
            <person name="Grigoriev I."/>
        </authorList>
    </citation>
    <scope>NUCLEOTIDE SEQUENCE</scope>
    <source>
        <strain evidence="2">CBS 133067</strain>
    </source>
</reference>
<proteinExistence type="predicted"/>
<dbReference type="AlphaFoldDB" id="A0A9P4MD94"/>
<accession>A0A9P4MD94</accession>
<gene>
    <name evidence="2" type="ORF">NA57DRAFT_52768</name>
</gene>
<protein>
    <submittedName>
        <fullName evidence="2">Uncharacterized protein</fullName>
    </submittedName>
</protein>
<feature type="region of interest" description="Disordered" evidence="1">
    <location>
        <begin position="151"/>
        <end position="177"/>
    </location>
</feature>
<dbReference type="EMBL" id="ML978122">
    <property type="protein sequence ID" value="KAF2103242.1"/>
    <property type="molecule type" value="Genomic_DNA"/>
</dbReference>
<organism evidence="2 3">
    <name type="scientific">Rhizodiscina lignyota</name>
    <dbReference type="NCBI Taxonomy" id="1504668"/>
    <lineage>
        <taxon>Eukaryota</taxon>
        <taxon>Fungi</taxon>
        <taxon>Dikarya</taxon>
        <taxon>Ascomycota</taxon>
        <taxon>Pezizomycotina</taxon>
        <taxon>Dothideomycetes</taxon>
        <taxon>Pleosporomycetidae</taxon>
        <taxon>Aulographales</taxon>
        <taxon>Rhizodiscinaceae</taxon>
        <taxon>Rhizodiscina</taxon>
    </lineage>
</organism>
<sequence>MAAPSSNHILAQWIEHVLPQMLQLAMMRCQLQAGVQPIAYTNSFPIPPNVQQDVYYSQQDPWYSQRHPSYVHQDYCLPYQYPLQPYGYPTQPPANEPQVHERYPPPPAPVYTSCDCLDQLQELRTDVNTLIQVVPIPPFYHHGVQTPRSECVATSSEHANLPCDSPSTEGSSGSLSGEALDTRFVMLSRN</sequence>